<dbReference type="Gene3D" id="3.40.50.300">
    <property type="entry name" value="P-loop containing nucleotide triphosphate hydrolases"/>
    <property type="match status" value="7"/>
</dbReference>
<evidence type="ECO:0000256" key="6">
    <source>
        <dbReference type="ARBA" id="ARBA00022840"/>
    </source>
</evidence>
<reference evidence="13" key="1">
    <citation type="submission" date="2025-08" db="UniProtKB">
        <authorList>
            <consortium name="RefSeq"/>
        </authorList>
    </citation>
    <scope>IDENTIFICATION</scope>
</reference>
<sequence length="5522" mass="620753">MENLELSLSSLGTISRHVDKSHNNQLSQYLSKQIWNQQDRQCILECLAQLLLEKDYSLLIARHVRPLILDLLERNSERVKAGGRINHDLHERLCVALSKLLVISPDAQAFAARYFNNAPPVFQRLFFTSEESSAVQYGPRRMKLRDLMGATLRFLQSDCAKFRMLWDWSPCVSLLLTSDVMVRGYTAHCLALVSHMTDNQKTIFLRKVLSSDEILHMKIRALEETQQLEVEKALVLANQGSVMWRQEKANKFTRGQVVSEDLSQNVVAVCGVVLPRIVPRQAEQINPNDLVLVDSTCRNLRRLALAVASHKPVLLEGPIGCGKTALVEFMAAVTGHTKATEILKVQLGDQTDSKMLLGMYRCTDIPGKFVWQPGTLTQAVSKGQWILLEDIDHAPLDVISVLLPLMENKKLMIPGREDCIDVAPGFQFFATRRMYCSGGSWHKPQNSHAVLLDKYWTKLQMFNMTREELKKVLISRYPKLTVVSDRLLDIYCQLTGDRDPESQTSDDSQQHKPEDKSTQLEGRALSLRDLLKWCERISVSFDHTSSASAQHVFQEALDCFTAMLSCPKNRLRMAEIIGSKLNISKEKAQHFCQMYQPGISLTELEVSVGRVTLCRKQTEAVQLSVDNQTFAATRPSAVLLEQLAVCVAKGEPVLLVGETGTGKTSTVQHLARVTGHRLRVVNMNQQSDTADLLGGYKPVDHKQILLPLREAFEDLFSQTYSRKQNLTFLGHVQTCFRGKRWQDLLKLMDHVCKSALAKELQEKSNAALLQEQWEALASKLTQTQQQIRACETAMVFAFVEGTLAQAVKKGHWILLDEINLAAAETLECLSGLLEGSAGSLVLLDRGDTEPLFRHPDFRLFACMNPATDVGKRNLPLGLRNRFTELYMEELESEGDLRILVSDYLRCLNPHRNVISGIISFYLAVRKEANSHLVDGTGHRPHYSLRTLCRALKYVAANPCISVHRSLYEGFCLSFLTQLDRNSHPLVQKLVCQHILLGNTKCLKQAIPAPSGRPCVEMQGYWVSQGEMEPALDPSYILTASVKLNLRDLARVVSAGTHPVLIQGETSVGKTSLIRWLAAATGNQCVRINNHEHTDIQEYIGCYSSDDRGKLVFKEGVLIDAMRKGYWIILDELNLAPTDVLEALNRLLDDNRELFVAETQEVIKAHPRFMLFATQNPPGLYGGRKVLSRAFRNRFVELHFDELPSAELETILHQRCSLPPSYCTKLVKVMQDLQSLRRGSSVFAGKHGFITLRDLFRWADRYRLAEQTEASQDWLQHLADDGYMLLAGRVRKPEEEAVILSILEKHFRRTVNPENLFSQKQVISQFSPFIDSIAGVPVEFRHVVWTHGMRRLAVLVGRALRFGESVLLVGDTGCGKTTICQLFAALAGQKFFSVNCHLHMETSDFLGGLRPVRHTHQTDGEDCRLFQWRDGPLVLAMKEGGVFLMDEISLADDSVLERLNSVLETEKSLVLAEKGSGDNDDVELISAAAGFRLVATMNPGGDFGKKELSPALRNRFTEIWCPQSNSRGDLVQIIQHNLRSGLSLDGGDIAELMLDFIEWLTRQDFGRRCILSVRDILSWVNFLNAVCERDEDGFMTMGALEDEEEAEWDLRLDTVTAFIHAACLVYIDGIGSGTTVSSSDNAVVARRLCLGFLQERLSKMTKLDQEMLDALRVYDSSLTREPQWGEDFFGIDPFYIALGPQTESRNLSDYAIAAGTTAVNAQRLLRALKLQRPVLLEGSPGVGKTSLVAALAKASGNHLVRINLSEQTDVTDLFGTDLPVEGGKGGEFAWRDGPLLAALKAGHWVVLDELNLASQSVLEGLNACFDHRAEIYIPELGMSFQVQHEKTKIFGCQNPFTQGGGRKGLPKSFLNRFTQVFVDQLTSKDLEFIGDSIFPTINKEIITKMVEFSNRLVQEVCLERRWGQKGSPWEFNLRDMFRWCQLMQADQAPGFFNPGQHVALVYADRMRTEADKAQVLSVFRKVFGEDFEPYCGSRQFHITPLNLQVGFSVLHRSGGAPVALDPPLSITHQSLRPLESLMKCVEMSWMTILVGPTGSGKTSLVRLLALLTGHRLRVMAMNSAMDTTELLGGFEQVDIMRPWQQVLESVDYIVAMVIRRGLMSLDVGVQDTEFLLQTWGLFCHWLKEEGLQRTGGAVNSEALNKLEVIILLLQKLNTKLKVFTDMSKLQMDFTLLKERMAQLEDGWTNGGFEWLDGMLVQALQAGDWLLMDNVNFCSASVLDRLNALLEPGGSLTINERGVIDGKTPKITPHPNFRLFLTMDPMHGELSRAMRNRGVEVYIPGEHEGVCWDKLDLKTLLHTTGVIGDCVCDLLIEIHKGIKSALWDSPASSVASLLHAATLLSCQLQRGVDLPSALQHACGEAYLLCQRTVTSQKKAQQVIEQHLAILDTEDWGSGLLCAGVWPDGFPSALLSTEDSCFSAVLRDGQVLLFCLNTLSVQGKRNRPLSLNDLQRALHSSGVHEGLVFSGGVVDLEEGDALKLIPTAVRLLTERASHGDWILRSSWLSHLGRTYKYAPDSALVQVEAGNRSLKAVFNSKLVAKGKSLAELLQPHSIDEYRILVDMRWNKQYLDILANKCNFEDEERYMEFLEALNAVANRIILTLDREERSVICTCAMNASPQNCALRIATAFSKGTVDIGHLPHPVLMHLRTFFDLWDSFTLQAVQSGQPYISDHIMFEILQLLQWLDRFWDVCSTLPADSQGISVLSLHWQWVQKHLILRLPQLLLGETDATFEGYQELQAVSAAIQTVLSTPVSVATALKGIQKTLGRALPFKLESVAECASRLKLLSKALDISDLRLDGTTGSVRQELVRLQGAGLGLDIKESLLESLGLVLLANNQLDLQTSGVLERLMSGVEQQQNHMTSRGLLDVCSIPEDEPEDRVHLPRKELQQLSRRAQLWPLMEELAVLNQLRLSTDLLHLALSPEDQEAEDRLRRELSRHLRYCLQSTPMNVSQLQPLWFLLSSDRPAEELPFVWCELLSEALAALWNCSVTSDPDRWLKWNPLSPEVQPQRHHRADSMGPALLSKAVWSHCMLGVLSSSPTGGQWEPSGAALLSLSHVCLGEWKERIQQLQDVSAVLWDNMAIHALAELKGTDFRLQGAVLRRQLQSMADLLPPSLQEGYMESCESLVEDPDPLIASQEIQTVFRDFLPSNLLPNGLLEAFITCLQQYVQSKVQGSNSLSGSGVFWVNMGLLQIKVWTPQTIFDPAVKRAYKLNYAQQELALLQEEWRGRSLSSQLMTGAELEESSTTDGFQHPRIRYLWIRMQQVKEQIAELSRKQACRPHEPQYGRLFQDLQHYLCSIGQTSAVEGLLSHLLKALQGSSKSRSAVQALLKEEAVWQNSQQRFCQRLLEDYPLYPDVVGPVRTGILQLRHGMRLVASQLAASLTPVPGLPKLVSCLLAFPSLSPSLPSYLARADFLCTKTCIDILRSLAKLLPQQDSEHVVPQSSTLLLNALLYVQCHILSTGEFSHEARSLFRHICQALVNEWDEQERRRREKEQMEASLYCSRSRQHGSGLTEEQQEERDFQRRFPQFNKDFADITSQPTLEGPEDVGLEEEDGAGEDSTETGFLSPAAMNAVVMIHQHLCLGYGQSLWYQSTAPANHSKEHIKALVSSYQIASPIISHFYHLIDSELDQQLTGSGLLLSALLQNTVQGSGGLDGLAVTSEGPYDFYQQSNMSEARLCLPVLEQLSVAVQQRLEDWPEHPALLQLTVVMERIMGFSLASPVAKFLNGLEILLSKAQDWENNASRSVSLRKELESVTQLIIQWRKLELNCWSSSLDNAMKRHTEQSSRHWFSIYQLIEKYLEEQKVEADTGDEVERLSLSSVSSTLRAFIEGSTLGEFHTRLSMLLGFHCHLLLLPRQPGKESLSGLLWNLHKYYSQFSEGIQTKITQLRQPIEKELKDFVKISKWNDVSFWSIKQSVEKTHRTLFKFIKKFEEALCGPSVPALVEQGSSASLDCVDANPEETPIHRVHQALKSTLPGKGRDLQEQNEGPEEGADPSSLQGRLPVLTRKMKKMCAQLLKKTQVPELAEDLDYFTGEVISNLRDLQGLTINTSADKEKQKAEVKHILQQKQRALSDLFKMLTEIGLSYRKGLTWNRTADAQKTLCMQPLDMTTALAAVRSQEQAEKTLFPELLTAWDGCQKYFYRSWARRTALQTALQQASKELNLGNIDRCRGFSSHLFKLLLRQRSRLTKLTEQWVHLRRLKSSIEAVKAHFQTHSEDQGCTLPPQASLQDWVSRGRELAAQCTTLLQQLVWLLQCCPEDPQQKEEVSSCRQPTLRCPTPLAAQRQPPGCLMRRGDAPWCQLHQCLTAMLRQCQGLKMELDTVAEQASETVLQTWNHFATCCSAFDQLGAVVAQMPGVEQLFTPFMCVGSADSQPAITQSLQYVRGRVEADITEFTTWKTQLLSLGPQSPDHQAAFCTEFSVELEANINTVLCAVQTLVKNREQDQQKEKPEDVKREGSEVDLEEPVEDLLKPGHLTQLLEEKLEAEVEALCVENVSARLEGLLNRLRTHRDSCQPPQVQEVNRACRMLVRLEPLLGIYSDLVRYYLAVSLGAHRSTGKLLSVLASIFTELAQKGFCLPQDLMAGGDGEGATEFHDYEGGGIGEGEGTKDVSDKIENEDQVEDTFQEGQEKEEEQDKGNIKSEDNAIEMSEDFDGQMHDGDENDPGEDEDSDKEDEEELDKKMGDLGEGQTDTLDERMWGDDEEDDDEEEGSDKEEESGQGVDQSESELVAKDDNLDAADPNKDQKNKDKDQQMDEEGEEKIHEQGDEREFDENEVDPYHGKDKRPEPEAMDLPEDLNLDQEDEAGDDGEGESEEENPFDIDEKAMDVDENKDGQDDGGEEEQGAEEMKENQPGEENDQEPKTEEEEKEEEDGEKAERDEESAEKDEAEEEEEEDRGQEAGKDQNMTTPNDKGEKPKDEEEDGGDEDEEKPDSAERKEHDADGQTGEQNVQSDSAVELAGEASERDQAKEEHGSGAADANQSEGHHSKLTARMAAQMQTQSKTQSFKRKPGQADNERSTGDYNERINKRLRTVESSKDRAEDNRQSDAQQESDLYEHIKQGETAYDTQTYDVASADQQKAAGPQQDQEEDRKDEDVAMETEEELQASEVQELKPEQLDSSKTSQKGADSGEMEVQTQAEKEEEEEQKRWQDRQQSREEDGAERSTESTIHTVPELLLNDTQRADRDPDEIRREMELQLEAWHKLSPGTQEEESAAASMWHQYQTLTGALSQQLCEQLRLILEPTQAAKLKGDYRTGKRLNMRKVIPYIASQFRKDKIWLRRTKPSKREYQICLAVDDSSSMVDNHSKQLAFESLSVIIHALTLLEVGQVSVCSFGEQMQLLHPFQQQFNEESGARILRLCQFQQKKTRIAQFLETSTKMFLAARSQIPGSLNSETAQLLVIVSDGRGLFLEGKERVMAAVRAARSANIFVIFVVLDNPNSRDSILDIKVPIFKGPGELPEIRSYMDEFPFPFYIILRDVNALPETLSDALRQWFELVTAADQ</sequence>
<feature type="compositionally biased region" description="Basic and acidic residues" evidence="10">
    <location>
        <begin position="4841"/>
        <end position="4855"/>
    </location>
</feature>
<dbReference type="SUPFAM" id="SSF52540">
    <property type="entry name" value="P-loop containing nucleoside triphosphate hydrolases"/>
    <property type="match status" value="6"/>
</dbReference>
<dbReference type="CDD" id="cd00009">
    <property type="entry name" value="AAA"/>
    <property type="match status" value="3"/>
</dbReference>
<evidence type="ECO:0000259" key="11">
    <source>
        <dbReference type="PROSITE" id="PS50234"/>
    </source>
</evidence>
<dbReference type="InterPro" id="IPR040848">
    <property type="entry name" value="AAA_lid_7"/>
</dbReference>
<feature type="region of interest" description="Disordered" evidence="10">
    <location>
        <begin position="4464"/>
        <end position="4485"/>
    </location>
</feature>
<feature type="compositionally biased region" description="Acidic residues" evidence="10">
    <location>
        <begin position="4939"/>
        <end position="4950"/>
    </location>
</feature>
<evidence type="ECO:0000313" key="13">
    <source>
        <dbReference type="RefSeq" id="XP_028253179.1"/>
    </source>
</evidence>
<feature type="compositionally biased region" description="Acidic residues" evidence="10">
    <location>
        <begin position="4809"/>
        <end position="4840"/>
    </location>
</feature>
<evidence type="ECO:0000256" key="9">
    <source>
        <dbReference type="PIRNR" id="PIRNR010340"/>
    </source>
</evidence>
<evidence type="ECO:0000256" key="4">
    <source>
        <dbReference type="ARBA" id="ARBA00017143"/>
    </source>
</evidence>
<gene>
    <name evidence="13" type="primary">mdn1</name>
</gene>
<dbReference type="GO" id="GO:0030687">
    <property type="term" value="C:preribosome, large subunit precursor"/>
    <property type="evidence" value="ECO:0007669"/>
    <property type="project" value="TreeGrafter"/>
</dbReference>
<dbReference type="GO" id="GO:0016887">
    <property type="term" value="F:ATP hydrolysis activity"/>
    <property type="evidence" value="ECO:0007669"/>
    <property type="project" value="InterPro"/>
</dbReference>
<dbReference type="FunFam" id="3.40.50.410:FF:000028">
    <property type="entry name" value="Midasin"/>
    <property type="match status" value="1"/>
</dbReference>
<comment type="function">
    <text evidence="9">Nuclear chaperone required for maturation and nuclear export of pre-60S ribosome subunits.</text>
</comment>
<feature type="compositionally biased region" description="Basic and acidic residues" evidence="10">
    <location>
        <begin position="4951"/>
        <end position="4962"/>
    </location>
</feature>
<keyword evidence="5 9" id="KW-0547">Nucleotide-binding</keyword>
<feature type="domain" description="VWFA" evidence="11">
    <location>
        <begin position="5310"/>
        <end position="5510"/>
    </location>
</feature>
<dbReference type="FunFam" id="3.40.50.300:FF:000919">
    <property type="entry name" value="Midasin"/>
    <property type="match status" value="1"/>
</dbReference>
<feature type="compositionally biased region" description="Basic and acidic residues" evidence="10">
    <location>
        <begin position="4749"/>
        <end position="4773"/>
    </location>
</feature>
<keyword evidence="7 9" id="KW-0143">Chaperone</keyword>
<evidence type="ECO:0000256" key="2">
    <source>
        <dbReference type="ARBA" id="ARBA00004642"/>
    </source>
</evidence>
<feature type="compositionally biased region" description="Acidic residues" evidence="10">
    <location>
        <begin position="4638"/>
        <end position="4653"/>
    </location>
</feature>
<dbReference type="GeneID" id="114428719"/>
<feature type="region of interest" description="Disordered" evidence="10">
    <location>
        <begin position="498"/>
        <end position="519"/>
    </location>
</feature>
<evidence type="ECO:0000256" key="5">
    <source>
        <dbReference type="ARBA" id="ARBA00022741"/>
    </source>
</evidence>
<evidence type="ECO:0000256" key="3">
    <source>
        <dbReference type="ARBA" id="ARBA00007188"/>
    </source>
</evidence>
<dbReference type="InterPro" id="IPR012099">
    <property type="entry name" value="Midasin"/>
</dbReference>
<feature type="compositionally biased region" description="Basic and acidic residues" evidence="10">
    <location>
        <begin position="5034"/>
        <end position="5065"/>
    </location>
</feature>
<dbReference type="SMART" id="SM00327">
    <property type="entry name" value="VWA"/>
    <property type="match status" value="1"/>
</dbReference>
<dbReference type="Gene3D" id="3.40.50.410">
    <property type="entry name" value="von Willebrand factor, type A domain"/>
    <property type="match status" value="1"/>
</dbReference>
<feature type="region of interest" description="Disordered" evidence="10">
    <location>
        <begin position="3513"/>
        <end position="3540"/>
    </location>
</feature>
<dbReference type="FunFam" id="3.40.50.300:FF:004709">
    <property type="entry name" value="Midasin"/>
    <property type="match status" value="1"/>
</dbReference>
<evidence type="ECO:0000256" key="10">
    <source>
        <dbReference type="SAM" id="MobiDB-lite"/>
    </source>
</evidence>
<feature type="compositionally biased region" description="Polar residues" evidence="10">
    <location>
        <begin position="5085"/>
        <end position="5097"/>
    </location>
</feature>
<dbReference type="PANTHER" id="PTHR48103:SF2">
    <property type="entry name" value="MIDASIN"/>
    <property type="match status" value="1"/>
</dbReference>
<feature type="compositionally biased region" description="Basic and acidic residues" evidence="10">
    <location>
        <begin position="4797"/>
        <end position="4808"/>
    </location>
</feature>
<dbReference type="GO" id="GO:0005524">
    <property type="term" value="F:ATP binding"/>
    <property type="evidence" value="ECO:0007669"/>
    <property type="project" value="UniProtKB-KW"/>
</dbReference>
<keyword evidence="6 9" id="KW-0067">ATP-binding</keyword>
<dbReference type="PROSITE" id="PS50234">
    <property type="entry name" value="VWFA"/>
    <property type="match status" value="1"/>
</dbReference>
<evidence type="ECO:0000313" key="12">
    <source>
        <dbReference type="Proteomes" id="UP000515145"/>
    </source>
</evidence>
<evidence type="ECO:0000256" key="7">
    <source>
        <dbReference type="ARBA" id="ARBA00023186"/>
    </source>
</evidence>
<feature type="compositionally biased region" description="Acidic residues" evidence="10">
    <location>
        <begin position="4856"/>
        <end position="4865"/>
    </location>
</feature>
<dbReference type="InterPro" id="IPR027417">
    <property type="entry name" value="P-loop_NTPase"/>
</dbReference>
<dbReference type="OrthoDB" id="422220at2759"/>
<feature type="compositionally biased region" description="Acidic residues" evidence="10">
    <location>
        <begin position="3563"/>
        <end position="3580"/>
    </location>
</feature>
<dbReference type="FunFam" id="3.40.50.300:FF:000582">
    <property type="entry name" value="Midasin"/>
    <property type="match status" value="1"/>
</dbReference>
<comment type="similarity">
    <text evidence="3 9">Belongs to the midasin family.</text>
</comment>
<dbReference type="GO" id="GO:0005654">
    <property type="term" value="C:nucleoplasm"/>
    <property type="evidence" value="ECO:0007669"/>
    <property type="project" value="UniProtKB-SubCell"/>
</dbReference>
<feature type="region of interest" description="Disordered" evidence="10">
    <location>
        <begin position="3556"/>
        <end position="3581"/>
    </location>
</feature>
<dbReference type="FunFam" id="3.40.50.300:FF:000142">
    <property type="entry name" value="Midasin"/>
    <property type="match status" value="1"/>
</dbReference>
<feature type="compositionally biased region" description="Basic and acidic residues" evidence="10">
    <location>
        <begin position="508"/>
        <end position="518"/>
    </location>
</feature>
<dbReference type="InterPro" id="IPR041190">
    <property type="entry name" value="Midasin_AAA_lid_5"/>
</dbReference>
<dbReference type="Pfam" id="PF17867">
    <property type="entry name" value="AAA_lid_7"/>
    <property type="match status" value="3"/>
</dbReference>
<proteinExistence type="inferred from homology"/>
<protein>
    <recommendedName>
        <fullName evidence="4 9">Midasin</fullName>
    </recommendedName>
</protein>
<feature type="region of interest" description="Disordered" evidence="10">
    <location>
        <begin position="4609"/>
        <end position="5206"/>
    </location>
</feature>
<feature type="compositionally biased region" description="Acidic residues" evidence="10">
    <location>
        <begin position="4681"/>
        <end position="4698"/>
    </location>
</feature>
<feature type="compositionally biased region" description="Basic and acidic residues" evidence="10">
    <location>
        <begin position="4464"/>
        <end position="4479"/>
    </location>
</feature>
<accession>A0A6P7HX69</accession>
<dbReference type="Pfam" id="PF17865">
    <property type="entry name" value="AAA_lid_5"/>
    <property type="match status" value="1"/>
</dbReference>
<dbReference type="CTD" id="23195"/>
<dbReference type="PIRSF" id="PIRSF010340">
    <property type="entry name" value="Midasin"/>
    <property type="match status" value="1"/>
</dbReference>
<feature type="compositionally biased region" description="Basic and acidic residues" evidence="10">
    <location>
        <begin position="4654"/>
        <end position="4664"/>
    </location>
</feature>
<dbReference type="Proteomes" id="UP000515145">
    <property type="component" value="Chromosome 24"/>
</dbReference>
<dbReference type="InterPro" id="IPR036465">
    <property type="entry name" value="vWFA_dom_sf"/>
</dbReference>
<name>A0A6P7HX69_9TELE</name>
<dbReference type="InterPro" id="IPR016024">
    <property type="entry name" value="ARM-type_fold"/>
</dbReference>
<feature type="region of interest" description="Disordered" evidence="10">
    <location>
        <begin position="3992"/>
        <end position="4019"/>
    </location>
</feature>
<dbReference type="SUPFAM" id="SSF53300">
    <property type="entry name" value="vWA-like"/>
    <property type="match status" value="1"/>
</dbReference>
<dbReference type="PANTHER" id="PTHR48103">
    <property type="entry name" value="MIDASIN-RELATED"/>
    <property type="match status" value="1"/>
</dbReference>
<dbReference type="InterPro" id="IPR011704">
    <property type="entry name" value="ATPase_dyneun-rel_AAA"/>
</dbReference>
<evidence type="ECO:0000256" key="1">
    <source>
        <dbReference type="ARBA" id="ARBA00004604"/>
    </source>
</evidence>
<dbReference type="GO" id="GO:0000055">
    <property type="term" value="P:ribosomal large subunit export from nucleus"/>
    <property type="evidence" value="ECO:0007669"/>
    <property type="project" value="TreeGrafter"/>
</dbReference>
<dbReference type="GO" id="GO:0005730">
    <property type="term" value="C:nucleolus"/>
    <property type="evidence" value="ECO:0007669"/>
    <property type="project" value="UniProtKB-SubCell"/>
</dbReference>
<dbReference type="InterPro" id="IPR002035">
    <property type="entry name" value="VWF_A"/>
</dbReference>
<feature type="compositionally biased region" description="Acidic residues" evidence="10">
    <location>
        <begin position="5116"/>
        <end position="5125"/>
    </location>
</feature>
<feature type="compositionally biased region" description="Basic and acidic residues" evidence="10">
    <location>
        <begin position="4626"/>
        <end position="4637"/>
    </location>
</feature>
<feature type="compositionally biased region" description="Basic and acidic residues" evidence="10">
    <location>
        <begin position="5165"/>
        <end position="5185"/>
    </location>
</feature>
<keyword evidence="12" id="KW-1185">Reference proteome</keyword>
<feature type="compositionally biased region" description="Acidic residues" evidence="10">
    <location>
        <begin position="4873"/>
        <end position="4916"/>
    </location>
</feature>
<keyword evidence="8 9" id="KW-0539">Nucleus</keyword>
<organism evidence="12 13">
    <name type="scientific">Parambassis ranga</name>
    <name type="common">Indian glassy fish</name>
    <dbReference type="NCBI Taxonomy" id="210632"/>
    <lineage>
        <taxon>Eukaryota</taxon>
        <taxon>Metazoa</taxon>
        <taxon>Chordata</taxon>
        <taxon>Craniata</taxon>
        <taxon>Vertebrata</taxon>
        <taxon>Euteleostomi</taxon>
        <taxon>Actinopterygii</taxon>
        <taxon>Neopterygii</taxon>
        <taxon>Teleostei</taxon>
        <taxon>Neoteleostei</taxon>
        <taxon>Acanthomorphata</taxon>
        <taxon>Ovalentaria</taxon>
        <taxon>Ambassidae</taxon>
        <taxon>Parambassis</taxon>
    </lineage>
</organism>
<dbReference type="GO" id="GO:0000027">
    <property type="term" value="P:ribosomal large subunit assembly"/>
    <property type="evidence" value="ECO:0007669"/>
    <property type="project" value="InterPro"/>
</dbReference>
<evidence type="ECO:0000256" key="8">
    <source>
        <dbReference type="ARBA" id="ARBA00023242"/>
    </source>
</evidence>
<feature type="compositionally biased region" description="Acidic residues" evidence="10">
    <location>
        <begin position="4665"/>
        <end position="4674"/>
    </location>
</feature>
<feature type="compositionally biased region" description="Polar residues" evidence="10">
    <location>
        <begin position="4965"/>
        <end position="4974"/>
    </location>
</feature>
<feature type="compositionally biased region" description="Basic and acidic residues" evidence="10">
    <location>
        <begin position="4982"/>
        <end position="4993"/>
    </location>
</feature>
<dbReference type="SMART" id="SM00382">
    <property type="entry name" value="AAA"/>
    <property type="match status" value="5"/>
</dbReference>
<dbReference type="RefSeq" id="XP_028253179.1">
    <property type="nucleotide sequence ID" value="XM_028397378.1"/>
</dbReference>
<dbReference type="InParanoid" id="A0A6P7HX69"/>
<dbReference type="CDD" id="cd01460">
    <property type="entry name" value="vWA_midasin"/>
    <property type="match status" value="1"/>
</dbReference>
<dbReference type="Pfam" id="PF07728">
    <property type="entry name" value="AAA_5"/>
    <property type="match status" value="8"/>
</dbReference>
<dbReference type="FunFam" id="3.40.50.300:FF:000956">
    <property type="entry name" value="Midasin"/>
    <property type="match status" value="1"/>
</dbReference>
<dbReference type="InterPro" id="IPR003593">
    <property type="entry name" value="AAA+_ATPase"/>
</dbReference>
<feature type="compositionally biased region" description="Acidic residues" evidence="10">
    <location>
        <begin position="4721"/>
        <end position="4738"/>
    </location>
</feature>
<comment type="subcellular location">
    <subcellularLocation>
        <location evidence="1">Nucleus</location>
        <location evidence="1">Nucleolus</location>
    </subcellularLocation>
    <subcellularLocation>
        <location evidence="2">Nucleus</location>
        <location evidence="2">Nucleoplasm</location>
    </subcellularLocation>
</comment>
<dbReference type="SUPFAM" id="SSF48371">
    <property type="entry name" value="ARM repeat"/>
    <property type="match status" value="1"/>
</dbReference>